<comment type="catalytic activity">
    <reaction evidence="12">
        <text>15-oxo-(5S,6R)-dihydroxy-(7E,9E,11Z)-eicosatrienoate + NADH + H(+) = (5S,6R,15S)-trihydroxy-(7E,9E,11Z)-eicosatrienoate + NAD(+)</text>
        <dbReference type="Rhea" id="RHEA:41596"/>
        <dbReference type="ChEBI" id="CHEBI:15378"/>
        <dbReference type="ChEBI" id="CHEBI:57540"/>
        <dbReference type="ChEBI" id="CHEBI:57945"/>
        <dbReference type="ChEBI" id="CHEBI:78325"/>
        <dbReference type="ChEBI" id="CHEBI:78329"/>
    </reaction>
    <physiologicalReaction direction="left-to-right" evidence="12">
        <dbReference type="Rhea" id="RHEA:41597"/>
    </physiologicalReaction>
</comment>
<dbReference type="Proteomes" id="UP001497382">
    <property type="component" value="Unassembled WGS sequence"/>
</dbReference>
<dbReference type="Pfam" id="PF00106">
    <property type="entry name" value="adh_short"/>
    <property type="match status" value="1"/>
</dbReference>
<comment type="catalytic activity">
    <reaction evidence="20">
        <text>(15S)-hydroxy-(5Z,8Z,11Z,13E)-eicosatetraenoate + NAD(+) = 15-oxo-(5Z,8Z,11Z,13E)-eicosatetraenoate + NADH + H(+)</text>
        <dbReference type="Rhea" id="RHEA:23260"/>
        <dbReference type="ChEBI" id="CHEBI:15378"/>
        <dbReference type="ChEBI" id="CHEBI:57409"/>
        <dbReference type="ChEBI" id="CHEBI:57410"/>
        <dbReference type="ChEBI" id="CHEBI:57540"/>
        <dbReference type="ChEBI" id="CHEBI:57945"/>
        <dbReference type="EC" id="1.1.1.232"/>
    </reaction>
    <physiologicalReaction direction="left-to-right" evidence="20">
        <dbReference type="Rhea" id="RHEA:23261"/>
    </physiologicalReaction>
</comment>
<dbReference type="PRINTS" id="PR00081">
    <property type="entry name" value="GDHRDH"/>
</dbReference>
<reference evidence="23 24" key="1">
    <citation type="submission" date="2024-04" db="EMBL/GenBank/DDBJ databases">
        <authorList>
            <person name="Rising A."/>
            <person name="Reimegard J."/>
            <person name="Sonavane S."/>
            <person name="Akerstrom W."/>
            <person name="Nylinder S."/>
            <person name="Hedman E."/>
            <person name="Kallberg Y."/>
        </authorList>
    </citation>
    <scope>NUCLEOTIDE SEQUENCE [LARGE SCALE GENOMIC DNA]</scope>
</reference>
<comment type="catalytic activity">
    <reaction evidence="19">
        <text>resolvin D2 + NAD(+) = 16-oxoresolvin D2 + NADH + H(+)</text>
        <dbReference type="Rhea" id="RHEA:53588"/>
        <dbReference type="ChEBI" id="CHEBI:15378"/>
        <dbReference type="ChEBI" id="CHEBI:57540"/>
        <dbReference type="ChEBI" id="CHEBI:57945"/>
        <dbReference type="ChEBI" id="CHEBI:133367"/>
        <dbReference type="ChEBI" id="CHEBI:137498"/>
    </reaction>
    <physiologicalReaction direction="left-to-right" evidence="19">
        <dbReference type="Rhea" id="RHEA:53589"/>
    </physiologicalReaction>
</comment>
<evidence type="ECO:0000256" key="18">
    <source>
        <dbReference type="ARBA" id="ARBA00048739"/>
    </source>
</evidence>
<evidence type="ECO:0000256" key="3">
    <source>
        <dbReference type="ARBA" id="ARBA00038968"/>
    </source>
</evidence>
<evidence type="ECO:0000256" key="21">
    <source>
        <dbReference type="ARBA" id="ARBA00049188"/>
    </source>
</evidence>
<dbReference type="Gene3D" id="3.40.50.720">
    <property type="entry name" value="NAD(P)-binding Rossmann-like Domain"/>
    <property type="match status" value="1"/>
</dbReference>
<gene>
    <name evidence="23" type="ORF">LARSCL_LOCUS17743</name>
</gene>
<dbReference type="EC" id="1.1.1.141" evidence="3"/>
<dbReference type="GO" id="GO:0005737">
    <property type="term" value="C:cytoplasm"/>
    <property type="evidence" value="ECO:0007669"/>
    <property type="project" value="TreeGrafter"/>
</dbReference>
<comment type="similarity">
    <text evidence="1 22">Belongs to the short-chain dehydrogenases/reductases (SDR) family.</text>
</comment>
<comment type="catalytic activity">
    <reaction evidence="9">
        <text>prostaglandin E1 + NAD(+) = 15-oxoprostaglandin E1 + NADH + H(+)</text>
        <dbReference type="Rhea" id="RHEA:16477"/>
        <dbReference type="ChEBI" id="CHEBI:15378"/>
        <dbReference type="ChEBI" id="CHEBI:57397"/>
        <dbReference type="ChEBI" id="CHEBI:57401"/>
        <dbReference type="ChEBI" id="CHEBI:57540"/>
        <dbReference type="ChEBI" id="CHEBI:57945"/>
    </reaction>
    <physiologicalReaction direction="left-to-right" evidence="9">
        <dbReference type="Rhea" id="RHEA:16478"/>
    </physiologicalReaction>
</comment>
<evidence type="ECO:0000256" key="20">
    <source>
        <dbReference type="ARBA" id="ARBA00049151"/>
    </source>
</evidence>
<dbReference type="InterPro" id="IPR002347">
    <property type="entry name" value="SDR_fam"/>
</dbReference>
<keyword evidence="24" id="KW-1185">Reference proteome</keyword>
<evidence type="ECO:0000313" key="23">
    <source>
        <dbReference type="EMBL" id="CAL1292585.1"/>
    </source>
</evidence>
<comment type="catalytic activity">
    <reaction evidence="21">
        <text>resolvin E1 + NAD(+) = 18-oxo-resolvin E1 + NADH + H(+)</text>
        <dbReference type="Rhea" id="RHEA:49244"/>
        <dbReference type="ChEBI" id="CHEBI:15378"/>
        <dbReference type="ChEBI" id="CHEBI:57540"/>
        <dbReference type="ChEBI" id="CHEBI:57945"/>
        <dbReference type="ChEBI" id="CHEBI:91000"/>
        <dbReference type="ChEBI" id="CHEBI:91001"/>
    </reaction>
    <physiologicalReaction direction="left-to-right" evidence="21">
        <dbReference type="Rhea" id="RHEA:49245"/>
    </physiologicalReaction>
</comment>
<comment type="catalytic activity">
    <reaction evidence="17">
        <text>prostaglandin A1 + NAD(+) = 15-oxo-prostaglandin A1 + NADH + H(+)</text>
        <dbReference type="Rhea" id="RHEA:41263"/>
        <dbReference type="ChEBI" id="CHEBI:15378"/>
        <dbReference type="ChEBI" id="CHEBI:57398"/>
        <dbReference type="ChEBI" id="CHEBI:57540"/>
        <dbReference type="ChEBI" id="CHEBI:57945"/>
        <dbReference type="ChEBI" id="CHEBI:85072"/>
    </reaction>
    <physiologicalReaction direction="left-to-right" evidence="17">
        <dbReference type="Rhea" id="RHEA:41264"/>
    </physiologicalReaction>
</comment>
<dbReference type="EMBL" id="CAXIEN010000309">
    <property type="protein sequence ID" value="CAL1292585.1"/>
    <property type="molecule type" value="Genomic_DNA"/>
</dbReference>
<evidence type="ECO:0000256" key="14">
    <source>
        <dbReference type="ARBA" id="ARBA00048170"/>
    </source>
</evidence>
<evidence type="ECO:0000256" key="15">
    <source>
        <dbReference type="ARBA" id="ARBA00048393"/>
    </source>
</evidence>
<evidence type="ECO:0000256" key="19">
    <source>
        <dbReference type="ARBA" id="ARBA00048921"/>
    </source>
</evidence>
<dbReference type="PROSITE" id="PS00061">
    <property type="entry name" value="ADH_SHORT"/>
    <property type="match status" value="1"/>
</dbReference>
<evidence type="ECO:0000256" key="4">
    <source>
        <dbReference type="ARBA" id="ARBA00039060"/>
    </source>
</evidence>
<evidence type="ECO:0000256" key="17">
    <source>
        <dbReference type="ARBA" id="ARBA00048611"/>
    </source>
</evidence>
<dbReference type="PANTHER" id="PTHR44229">
    <property type="entry name" value="15-HYDROXYPROSTAGLANDIN DEHYDROGENASE [NAD(+)]"/>
    <property type="match status" value="1"/>
</dbReference>
<evidence type="ECO:0000256" key="22">
    <source>
        <dbReference type="RuleBase" id="RU000363"/>
    </source>
</evidence>
<sequence>MSDSPVAIVTGGAQGIGAAICKELLKKGYRVCVADIQDSKAEEFSKEQQFIYGKENVIALRCDVSEESDFTNLFEQTLEKFKRIDLLVNNAGILLEQNPRKCLEVNLIGTLIGCYTAMKYMGKSKGGNGGVVINISSVTGFIPTAEVPAYTASKHGVIGLTRSLGLPFHYDKDGIIFAALCPGTVHTDMIKPINNRSLKPGGDGSKRFKTVSVEFVAKGVLKVLDDKINGSTLLIINDGYQYQKVDENLKALVAGDGQ</sequence>
<evidence type="ECO:0000256" key="16">
    <source>
        <dbReference type="ARBA" id="ARBA00048535"/>
    </source>
</evidence>
<comment type="catalytic activity">
    <reaction evidence="18">
        <text>prostaglandin E2 + NAD(+) = 15-oxoprostaglandin E2 + NADH + H(+)</text>
        <dbReference type="Rhea" id="RHEA:11876"/>
        <dbReference type="ChEBI" id="CHEBI:15378"/>
        <dbReference type="ChEBI" id="CHEBI:57400"/>
        <dbReference type="ChEBI" id="CHEBI:57540"/>
        <dbReference type="ChEBI" id="CHEBI:57945"/>
        <dbReference type="ChEBI" id="CHEBI:606564"/>
        <dbReference type="EC" id="1.1.1.141"/>
    </reaction>
    <physiologicalReaction direction="left-to-right" evidence="18">
        <dbReference type="Rhea" id="RHEA:11877"/>
    </physiologicalReaction>
</comment>
<dbReference type="EC" id="1.1.1.232" evidence="4"/>
<proteinExistence type="inferred from homology"/>
<accession>A0AAV2B8L0</accession>
<dbReference type="PANTHER" id="PTHR44229:SF4">
    <property type="entry name" value="15-HYDROXYPROSTAGLANDIN DEHYDROGENASE [NAD(+)]"/>
    <property type="match status" value="1"/>
</dbReference>
<dbReference type="SUPFAM" id="SSF51735">
    <property type="entry name" value="NAD(P)-binding Rossmann-fold domains"/>
    <property type="match status" value="1"/>
</dbReference>
<comment type="catalytic activity">
    <reaction evidence="16">
        <text>lipoxin A4 + NAD(+) = 15-oxo-(5S,6R)-dihydroxy-(7E,9E,11Z,13E)-eicosatetraenoate + NADH + H(+)</text>
        <dbReference type="Rhea" id="RHEA:41572"/>
        <dbReference type="ChEBI" id="CHEBI:15378"/>
        <dbReference type="ChEBI" id="CHEBI:57540"/>
        <dbReference type="ChEBI" id="CHEBI:57945"/>
        <dbReference type="ChEBI" id="CHEBI:67026"/>
        <dbReference type="ChEBI" id="CHEBI:78311"/>
    </reaction>
    <physiologicalReaction direction="left-to-right" evidence="16">
        <dbReference type="Rhea" id="RHEA:41573"/>
    </physiologicalReaction>
</comment>
<comment type="catalytic activity">
    <reaction evidence="11">
        <text>14-hydroxy-(4Z,7Z,10Z,12E,16Z,19Z)-docosahexaenoate + NAD(+) = 14-oxo-(4Z,7Z,10Z,12E,16Z,19Z)-docosahexaenoate + NADH + H(+)</text>
        <dbReference type="Rhea" id="RHEA:48952"/>
        <dbReference type="ChEBI" id="CHEBI:15378"/>
        <dbReference type="ChEBI" id="CHEBI:57540"/>
        <dbReference type="ChEBI" id="CHEBI:57945"/>
        <dbReference type="ChEBI" id="CHEBI:90866"/>
        <dbReference type="ChEBI" id="CHEBI:90867"/>
    </reaction>
    <physiologicalReaction direction="left-to-right" evidence="11">
        <dbReference type="Rhea" id="RHEA:48953"/>
    </physiologicalReaction>
</comment>
<comment type="catalytic activity">
    <reaction evidence="10">
        <text>resolvin D1 + NAD(+) = 8-oxoresolvin D1 + NADH + H(+)</text>
        <dbReference type="Rhea" id="RHEA:50124"/>
        <dbReference type="ChEBI" id="CHEBI:15378"/>
        <dbReference type="ChEBI" id="CHEBI:57540"/>
        <dbReference type="ChEBI" id="CHEBI:57945"/>
        <dbReference type="ChEBI" id="CHEBI:132079"/>
        <dbReference type="ChEBI" id="CHEBI:132080"/>
    </reaction>
    <physiologicalReaction direction="left-to-right" evidence="10">
        <dbReference type="Rhea" id="RHEA:50125"/>
    </physiologicalReaction>
</comment>
<comment type="catalytic activity">
    <reaction evidence="13">
        <text>(11R)-hydroxy-(5Z,8Z,12E,14Z)-eicosatetraenoate + NAD(+) = 11-oxo-(5Z,8Z,12E,14Z)-eicosatetraenoate + NADH + H(+)</text>
        <dbReference type="Rhea" id="RHEA:48640"/>
        <dbReference type="ChEBI" id="CHEBI:15378"/>
        <dbReference type="ChEBI" id="CHEBI:57540"/>
        <dbReference type="ChEBI" id="CHEBI:57945"/>
        <dbReference type="ChEBI" id="CHEBI:78836"/>
        <dbReference type="ChEBI" id="CHEBI:90697"/>
    </reaction>
    <physiologicalReaction direction="left-to-right" evidence="13">
        <dbReference type="Rhea" id="RHEA:48641"/>
    </physiologicalReaction>
</comment>
<dbReference type="PRINTS" id="PR00080">
    <property type="entry name" value="SDRFAMILY"/>
</dbReference>
<dbReference type="FunFam" id="3.40.50.720:FF:000149">
    <property type="entry name" value="15-hydroxyprostaglandin dehydrogenase [NAD(+)]"/>
    <property type="match status" value="1"/>
</dbReference>
<evidence type="ECO:0000256" key="7">
    <source>
        <dbReference type="ARBA" id="ARBA00042026"/>
    </source>
</evidence>
<dbReference type="InterPro" id="IPR036291">
    <property type="entry name" value="NAD(P)-bd_dom_sf"/>
</dbReference>
<evidence type="ECO:0000256" key="10">
    <source>
        <dbReference type="ARBA" id="ARBA00047672"/>
    </source>
</evidence>
<evidence type="ECO:0000256" key="9">
    <source>
        <dbReference type="ARBA" id="ARBA00047325"/>
    </source>
</evidence>
<evidence type="ECO:0000256" key="13">
    <source>
        <dbReference type="ARBA" id="ARBA00048144"/>
    </source>
</evidence>
<protein>
    <recommendedName>
        <fullName evidence="5">15-hydroxyprostaglandin dehydrogenase [NAD(+)]</fullName>
        <ecNumber evidence="3">1.1.1.141</ecNumber>
        <ecNumber evidence="4">1.1.1.232</ecNumber>
    </recommendedName>
    <alternativeName>
        <fullName evidence="7">Eicosanoid/docosanoid dehydrogenase [NAD(+)]</fullName>
    </alternativeName>
    <alternativeName>
        <fullName evidence="6">Prostaglandin dehydrogenase 1</fullName>
    </alternativeName>
</protein>
<evidence type="ECO:0000256" key="8">
    <source>
        <dbReference type="ARBA" id="ARBA00045705"/>
    </source>
</evidence>
<keyword evidence="2" id="KW-0560">Oxidoreductase</keyword>
<comment type="function">
    <text evidence="8">Catalyzes the NAD-dependent dehydrogenation (oxidation) of a broad array of hydroxylated polyunsaturated fatty acids (mainly eicosanoids and docosanoids, including prostaglandins, lipoxins and resolvins), yielding their corresponding keto (oxo) metabolites. Decreases the levels of the pro-proliferative prostaglandins such as prostaglandin E2 (whose activity is increased in cancer because of an increase in the expression of cyclooxygenase 2) and generates oxo-fatty acid products that can profoundly influence cell function by abrogating pro-inflammatory cytokine expression. Converts resolvins E1, D1 and D2 to their oxo products, which represents a mode of resolvin inactivation. Resolvin E1 plays important roles during the resolution phase of acute inflammation, while resolvins D1 and D2 have a unique role in obesity-induced adipose inflammation.</text>
</comment>
<evidence type="ECO:0000313" key="24">
    <source>
        <dbReference type="Proteomes" id="UP001497382"/>
    </source>
</evidence>
<comment type="catalytic activity">
    <reaction evidence="15">
        <text>resolvin D2 + NAD(+) = 7-oxoresolvin D2 + NADH + H(+)</text>
        <dbReference type="Rhea" id="RHEA:53584"/>
        <dbReference type="ChEBI" id="CHEBI:15378"/>
        <dbReference type="ChEBI" id="CHEBI:57540"/>
        <dbReference type="ChEBI" id="CHEBI:57945"/>
        <dbReference type="ChEBI" id="CHEBI:133367"/>
        <dbReference type="ChEBI" id="CHEBI:137497"/>
    </reaction>
    <physiologicalReaction direction="left-to-right" evidence="15">
        <dbReference type="Rhea" id="RHEA:53585"/>
    </physiologicalReaction>
</comment>
<dbReference type="GO" id="GO:0016404">
    <property type="term" value="F:15-hydroxyprostaglandin dehydrogenase (NAD+) activity"/>
    <property type="evidence" value="ECO:0007669"/>
    <property type="project" value="UniProtKB-EC"/>
</dbReference>
<comment type="caution">
    <text evidence="23">The sequence shown here is derived from an EMBL/GenBank/DDBJ whole genome shotgun (WGS) entry which is preliminary data.</text>
</comment>
<dbReference type="InterPro" id="IPR020904">
    <property type="entry name" value="Sc_DH/Rdtase_CS"/>
</dbReference>
<evidence type="ECO:0000256" key="2">
    <source>
        <dbReference type="ARBA" id="ARBA00023002"/>
    </source>
</evidence>
<organism evidence="23 24">
    <name type="scientific">Larinioides sclopetarius</name>
    <dbReference type="NCBI Taxonomy" id="280406"/>
    <lineage>
        <taxon>Eukaryota</taxon>
        <taxon>Metazoa</taxon>
        <taxon>Ecdysozoa</taxon>
        <taxon>Arthropoda</taxon>
        <taxon>Chelicerata</taxon>
        <taxon>Arachnida</taxon>
        <taxon>Araneae</taxon>
        <taxon>Araneomorphae</taxon>
        <taxon>Entelegynae</taxon>
        <taxon>Araneoidea</taxon>
        <taxon>Araneidae</taxon>
        <taxon>Larinioides</taxon>
    </lineage>
</organism>
<name>A0AAV2B8L0_9ARAC</name>
<dbReference type="AlphaFoldDB" id="A0AAV2B8L0"/>
<dbReference type="GO" id="GO:0047034">
    <property type="term" value="F:15-hydroxyicosatetraenoate dehydrogenase activity"/>
    <property type="evidence" value="ECO:0007669"/>
    <property type="project" value="UniProtKB-EC"/>
</dbReference>
<comment type="catalytic activity">
    <reaction evidence="14">
        <text>resolvin D1 + NAD(+) = 17-oxoresolvin D1 + NADH + H(+)</text>
        <dbReference type="Rhea" id="RHEA:50128"/>
        <dbReference type="ChEBI" id="CHEBI:15378"/>
        <dbReference type="ChEBI" id="CHEBI:57540"/>
        <dbReference type="ChEBI" id="CHEBI:57945"/>
        <dbReference type="ChEBI" id="CHEBI:132079"/>
        <dbReference type="ChEBI" id="CHEBI:132081"/>
    </reaction>
    <physiologicalReaction direction="left-to-right" evidence="14">
        <dbReference type="Rhea" id="RHEA:50129"/>
    </physiologicalReaction>
</comment>
<evidence type="ECO:0000256" key="6">
    <source>
        <dbReference type="ARBA" id="ARBA00041812"/>
    </source>
</evidence>
<evidence type="ECO:0000256" key="12">
    <source>
        <dbReference type="ARBA" id="ARBA00048140"/>
    </source>
</evidence>
<evidence type="ECO:0000256" key="1">
    <source>
        <dbReference type="ARBA" id="ARBA00006484"/>
    </source>
</evidence>
<evidence type="ECO:0000256" key="5">
    <source>
        <dbReference type="ARBA" id="ARBA00040276"/>
    </source>
</evidence>
<evidence type="ECO:0000256" key="11">
    <source>
        <dbReference type="ARBA" id="ARBA00048008"/>
    </source>
</evidence>